<dbReference type="GO" id="GO:0016787">
    <property type="term" value="F:hydrolase activity"/>
    <property type="evidence" value="ECO:0007669"/>
    <property type="project" value="UniProtKB-KW"/>
</dbReference>
<name>A0A396GIC8_MEDTR</name>
<organism evidence="2 3">
    <name type="scientific">Medicago truncatula</name>
    <name type="common">Barrel medic</name>
    <name type="synonym">Medicago tribuloides</name>
    <dbReference type="NCBI Taxonomy" id="3880"/>
    <lineage>
        <taxon>Eukaryota</taxon>
        <taxon>Viridiplantae</taxon>
        <taxon>Streptophyta</taxon>
        <taxon>Embryophyta</taxon>
        <taxon>Tracheophyta</taxon>
        <taxon>Spermatophyta</taxon>
        <taxon>Magnoliopsida</taxon>
        <taxon>eudicotyledons</taxon>
        <taxon>Gunneridae</taxon>
        <taxon>Pentapetalae</taxon>
        <taxon>rosids</taxon>
        <taxon>fabids</taxon>
        <taxon>Fabales</taxon>
        <taxon>Fabaceae</taxon>
        <taxon>Papilionoideae</taxon>
        <taxon>50 kb inversion clade</taxon>
        <taxon>NPAAA clade</taxon>
        <taxon>Hologalegina</taxon>
        <taxon>IRL clade</taxon>
        <taxon>Trifolieae</taxon>
        <taxon>Medicago</taxon>
    </lineage>
</organism>
<dbReference type="Gramene" id="rna50779">
    <property type="protein sequence ID" value="RHN38405.1"/>
    <property type="gene ID" value="gene50779"/>
</dbReference>
<evidence type="ECO:0000313" key="3">
    <source>
        <dbReference type="Proteomes" id="UP000265566"/>
    </source>
</evidence>
<dbReference type="AlphaFoldDB" id="A0A396GIC8"/>
<comment type="caution">
    <text evidence="2">The sequence shown here is derived from an EMBL/GenBank/DDBJ whole genome shotgun (WGS) entry which is preliminary data.</text>
</comment>
<dbReference type="GO" id="GO:0010073">
    <property type="term" value="P:meristem maintenance"/>
    <property type="evidence" value="ECO:0007669"/>
    <property type="project" value="InterPro"/>
</dbReference>
<dbReference type="PANTHER" id="PTHR46033">
    <property type="entry name" value="PROTEIN MAIN-LIKE 2"/>
    <property type="match status" value="1"/>
</dbReference>
<evidence type="ECO:0000313" key="2">
    <source>
        <dbReference type="EMBL" id="RHN38405.1"/>
    </source>
</evidence>
<dbReference type="InterPro" id="IPR044824">
    <property type="entry name" value="MAIN-like"/>
</dbReference>
<dbReference type="EMBL" id="PSQE01000027">
    <property type="protein sequence ID" value="RHN38405.1"/>
    <property type="molecule type" value="Genomic_DNA"/>
</dbReference>
<gene>
    <name evidence="2" type="ORF">MtrunA17_Chr0c28g0493961</name>
</gene>
<feature type="domain" description="Aminotransferase-like plant mobile" evidence="1">
    <location>
        <begin position="77"/>
        <end position="415"/>
    </location>
</feature>
<protein>
    <recommendedName>
        <fullName evidence="1">Aminotransferase-like plant mobile domain-containing protein</fullName>
    </recommendedName>
</protein>
<dbReference type="Proteomes" id="UP000265566">
    <property type="component" value="Unassembled WGS sequence"/>
</dbReference>
<dbReference type="Pfam" id="PF10536">
    <property type="entry name" value="PMD"/>
    <property type="match status" value="1"/>
</dbReference>
<keyword evidence="2" id="KW-0378">Hydrolase</keyword>
<sequence length="491" mass="56357">MHQEMEQPVRGYRGGPYDLSLLTRYEGHVARRLWYGQERGVKKELKVASHGKKLEGWVPPQLPPLIEGWLEGSGLSALQMTSMKMVDANLLSAFVERWHPETSSFHMPFGEMTITLYDVACLLHIPIKGDFYDQPPSVTEEGAAALAEELLGVTYDEARAETARNRGGYYRQEWLYRLFDMHHQTGMLDCAARAYMLLLVGCTIFTDKSFTLVEAKYLPLFRNLSNCGKYCWGAAALVTLYEHLGDASMFTCKQLGGYVTLLQCWIHEYFPSLGNRAESRICCDKPEKGAARAMRWKYKQGTLKVDQIRRLIDDLTPASVIWRPFESHRQIIPFDDICLYNGCLRWCNTLVLYLPQRCLRQFGYMQYIPPPPPDPRTFDVDVEWIDYHSSVHRVIEGALPVTYTFEVTETYMEWYYNVSHPRLICSGEEPHRPVPLPVYSVPNDARPSDPRLALIASELQGYLDEIGATPEKPMHRHLYHALNLARGGPLY</sequence>
<dbReference type="PANTHER" id="PTHR46033:SF8">
    <property type="entry name" value="PROTEIN MAINTENANCE OF MERISTEMS-LIKE"/>
    <property type="match status" value="1"/>
</dbReference>
<evidence type="ECO:0000259" key="1">
    <source>
        <dbReference type="Pfam" id="PF10536"/>
    </source>
</evidence>
<proteinExistence type="predicted"/>
<dbReference type="InterPro" id="IPR019557">
    <property type="entry name" value="AminoTfrase-like_pln_mobile"/>
</dbReference>
<reference evidence="3" key="1">
    <citation type="journal article" date="2018" name="Nat. Plants">
        <title>Whole-genome landscape of Medicago truncatula symbiotic genes.</title>
        <authorList>
            <person name="Pecrix Y."/>
            <person name="Staton S.E."/>
            <person name="Sallet E."/>
            <person name="Lelandais-Briere C."/>
            <person name="Moreau S."/>
            <person name="Carrere S."/>
            <person name="Blein T."/>
            <person name="Jardinaud M.F."/>
            <person name="Latrasse D."/>
            <person name="Zouine M."/>
            <person name="Zahm M."/>
            <person name="Kreplak J."/>
            <person name="Mayjonade B."/>
            <person name="Satge C."/>
            <person name="Perez M."/>
            <person name="Cauet S."/>
            <person name="Marande W."/>
            <person name="Chantry-Darmon C."/>
            <person name="Lopez-Roques C."/>
            <person name="Bouchez O."/>
            <person name="Berard A."/>
            <person name="Debelle F."/>
            <person name="Munos S."/>
            <person name="Bendahmane A."/>
            <person name="Berges H."/>
            <person name="Niebel A."/>
            <person name="Buitink J."/>
            <person name="Frugier F."/>
            <person name="Benhamed M."/>
            <person name="Crespi M."/>
            <person name="Gouzy J."/>
            <person name="Gamas P."/>
        </authorList>
    </citation>
    <scope>NUCLEOTIDE SEQUENCE [LARGE SCALE GENOMIC DNA]</scope>
    <source>
        <strain evidence="3">cv. Jemalong A17</strain>
    </source>
</reference>
<accession>A0A396GIC8</accession>